<dbReference type="PANTHER" id="PTHR33908:SF11">
    <property type="entry name" value="MEMBRANE PROTEIN"/>
    <property type="match status" value="1"/>
</dbReference>
<feature type="domain" description="Glycosyltransferase RgtA/B/C/D-like" evidence="9">
    <location>
        <begin position="53"/>
        <end position="199"/>
    </location>
</feature>
<dbReference type="GO" id="GO:0016763">
    <property type="term" value="F:pentosyltransferase activity"/>
    <property type="evidence" value="ECO:0007669"/>
    <property type="project" value="TreeGrafter"/>
</dbReference>
<feature type="transmembrane region" description="Helical" evidence="8">
    <location>
        <begin position="70"/>
        <end position="89"/>
    </location>
</feature>
<comment type="caution">
    <text evidence="10">The sequence shown here is derived from an EMBL/GenBank/DDBJ whole genome shotgun (WGS) entry which is preliminary data.</text>
</comment>
<keyword evidence="5 8" id="KW-0812">Transmembrane</keyword>
<feature type="transmembrane region" description="Helical" evidence="8">
    <location>
        <begin position="189"/>
        <end position="213"/>
    </location>
</feature>
<dbReference type="GO" id="GO:0005886">
    <property type="term" value="C:plasma membrane"/>
    <property type="evidence" value="ECO:0007669"/>
    <property type="project" value="UniProtKB-SubCell"/>
</dbReference>
<dbReference type="InterPro" id="IPR050297">
    <property type="entry name" value="LipidA_mod_glycosyltrf_83"/>
</dbReference>
<evidence type="ECO:0000259" key="9">
    <source>
        <dbReference type="Pfam" id="PF13231"/>
    </source>
</evidence>
<dbReference type="AlphaFoldDB" id="A0A841JYP2"/>
<feature type="transmembrane region" description="Helical" evidence="8">
    <location>
        <begin position="256"/>
        <end position="274"/>
    </location>
</feature>
<feature type="transmembrane region" description="Helical" evidence="8">
    <location>
        <begin position="309"/>
        <end position="325"/>
    </location>
</feature>
<organism evidence="10 11">
    <name type="scientific">Silvibacterium bohemicum</name>
    <dbReference type="NCBI Taxonomy" id="1577686"/>
    <lineage>
        <taxon>Bacteria</taxon>
        <taxon>Pseudomonadati</taxon>
        <taxon>Acidobacteriota</taxon>
        <taxon>Terriglobia</taxon>
        <taxon>Terriglobales</taxon>
        <taxon>Acidobacteriaceae</taxon>
        <taxon>Silvibacterium</taxon>
    </lineage>
</organism>
<proteinExistence type="predicted"/>
<protein>
    <recommendedName>
        <fullName evidence="9">Glycosyltransferase RgtA/B/C/D-like domain-containing protein</fullName>
    </recommendedName>
</protein>
<dbReference type="InterPro" id="IPR038731">
    <property type="entry name" value="RgtA/B/C-like"/>
</dbReference>
<evidence type="ECO:0000256" key="2">
    <source>
        <dbReference type="ARBA" id="ARBA00022475"/>
    </source>
</evidence>
<reference evidence="10 11" key="1">
    <citation type="submission" date="2020-08" db="EMBL/GenBank/DDBJ databases">
        <title>Genomic Encyclopedia of Type Strains, Phase IV (KMG-IV): sequencing the most valuable type-strain genomes for metagenomic binning, comparative biology and taxonomic classification.</title>
        <authorList>
            <person name="Goeker M."/>
        </authorList>
    </citation>
    <scope>NUCLEOTIDE SEQUENCE [LARGE SCALE GENOMIC DNA]</scope>
    <source>
        <strain evidence="10 11">DSM 103733</strain>
    </source>
</reference>
<dbReference type="Proteomes" id="UP000538666">
    <property type="component" value="Unassembled WGS sequence"/>
</dbReference>
<sequence>MLSFLLPVYLYLSLFRFPWAPIYLDGDQTFFWEYALRMLQGEHIYRDFFQFTPPGTDLVFLQAFRLFGPHIWVLNAVVLLLGTALAWMCFKIARRWMDQEAALLATAIFAVIIYGRLLDATHHWFSLLSVLCGVQAVLPARTSARIAIAGAFFGIASFFTQTAGVAGVAALLCTLLWEHAFCIRPLKKTLVFSAVLVGTFLAVLGALSAHFLAEVGWRTVWYFQATYPRKYIAYRHNGILPGGEAWRRISDLCEHYFFYFLPAAIYPLTLWRCWKDRDDKVRTPQVLLLAMTGSLLYLVVAARTNWTRVYTISLPAVILLIYSMTRHRRLRSRSAGAVWVLIACLATGQTALRYRHNGYVTQLPAGRVALSKQKFDKFVWLASHTKPGDYLLQALWLNLYLPLELRSPVFVDGLLSGEVTRPEFVDLSVRQLKSKRVKYIVLTPWIASATDPPPPWENHLGPFEDYVHNHYSFVYRFPDQDEVWQLREDD</sequence>
<dbReference type="PANTHER" id="PTHR33908">
    <property type="entry name" value="MANNOSYLTRANSFERASE YKCB-RELATED"/>
    <property type="match status" value="1"/>
</dbReference>
<evidence type="ECO:0000256" key="8">
    <source>
        <dbReference type="SAM" id="Phobius"/>
    </source>
</evidence>
<keyword evidence="7 8" id="KW-0472">Membrane</keyword>
<feature type="transmembrane region" description="Helical" evidence="8">
    <location>
        <begin position="101"/>
        <end position="118"/>
    </location>
</feature>
<comment type="subcellular location">
    <subcellularLocation>
        <location evidence="1">Cell membrane</location>
        <topology evidence="1">Multi-pass membrane protein</topology>
    </subcellularLocation>
</comment>
<feature type="transmembrane region" description="Helical" evidence="8">
    <location>
        <begin position="146"/>
        <end position="177"/>
    </location>
</feature>
<evidence type="ECO:0000256" key="4">
    <source>
        <dbReference type="ARBA" id="ARBA00022679"/>
    </source>
</evidence>
<name>A0A841JYP2_9BACT</name>
<keyword evidence="2" id="KW-1003">Cell membrane</keyword>
<gene>
    <name evidence="10" type="ORF">HNQ77_004562</name>
</gene>
<dbReference type="EMBL" id="JACHEK010000010">
    <property type="protein sequence ID" value="MBB6146583.1"/>
    <property type="molecule type" value="Genomic_DNA"/>
</dbReference>
<evidence type="ECO:0000313" key="10">
    <source>
        <dbReference type="EMBL" id="MBB6146583.1"/>
    </source>
</evidence>
<keyword evidence="3" id="KW-0328">Glycosyltransferase</keyword>
<evidence type="ECO:0000256" key="1">
    <source>
        <dbReference type="ARBA" id="ARBA00004651"/>
    </source>
</evidence>
<feature type="transmembrane region" description="Helical" evidence="8">
    <location>
        <begin position="286"/>
        <end position="303"/>
    </location>
</feature>
<evidence type="ECO:0000256" key="3">
    <source>
        <dbReference type="ARBA" id="ARBA00022676"/>
    </source>
</evidence>
<accession>A0A841JYP2</accession>
<evidence type="ECO:0000313" key="11">
    <source>
        <dbReference type="Proteomes" id="UP000538666"/>
    </source>
</evidence>
<dbReference type="RefSeq" id="WP_184085188.1">
    <property type="nucleotide sequence ID" value="NZ_JACHEK010000010.1"/>
</dbReference>
<evidence type="ECO:0000256" key="5">
    <source>
        <dbReference type="ARBA" id="ARBA00022692"/>
    </source>
</evidence>
<keyword evidence="6 8" id="KW-1133">Transmembrane helix</keyword>
<dbReference type="GO" id="GO:0009103">
    <property type="term" value="P:lipopolysaccharide biosynthetic process"/>
    <property type="evidence" value="ECO:0007669"/>
    <property type="project" value="UniProtKB-ARBA"/>
</dbReference>
<feature type="transmembrane region" description="Helical" evidence="8">
    <location>
        <begin position="337"/>
        <end position="354"/>
    </location>
</feature>
<keyword evidence="11" id="KW-1185">Reference proteome</keyword>
<keyword evidence="4" id="KW-0808">Transferase</keyword>
<evidence type="ECO:0000256" key="7">
    <source>
        <dbReference type="ARBA" id="ARBA00023136"/>
    </source>
</evidence>
<evidence type="ECO:0000256" key="6">
    <source>
        <dbReference type="ARBA" id="ARBA00022989"/>
    </source>
</evidence>
<dbReference type="Pfam" id="PF13231">
    <property type="entry name" value="PMT_2"/>
    <property type="match status" value="1"/>
</dbReference>